<protein>
    <submittedName>
        <fullName evidence="1">Uncharacterized protein</fullName>
    </submittedName>
</protein>
<keyword evidence="2" id="KW-1185">Reference proteome</keyword>
<evidence type="ECO:0000313" key="2">
    <source>
        <dbReference type="Proteomes" id="UP001168990"/>
    </source>
</evidence>
<evidence type="ECO:0000313" key="1">
    <source>
        <dbReference type="EMBL" id="KAK0157116.1"/>
    </source>
</evidence>
<reference evidence="1" key="2">
    <citation type="submission" date="2023-03" db="EMBL/GenBank/DDBJ databases">
        <authorList>
            <person name="Inwood S.N."/>
            <person name="Skelly J.G."/>
            <person name="Guhlin J."/>
            <person name="Harrop T.W.R."/>
            <person name="Goldson S.G."/>
            <person name="Dearden P.K."/>
        </authorList>
    </citation>
    <scope>NUCLEOTIDE SEQUENCE</scope>
    <source>
        <strain evidence="1">Irish</strain>
        <tissue evidence="1">Whole body</tissue>
    </source>
</reference>
<proteinExistence type="predicted"/>
<dbReference type="EMBL" id="JAQQBS010001538">
    <property type="protein sequence ID" value="KAK0157116.1"/>
    <property type="molecule type" value="Genomic_DNA"/>
</dbReference>
<reference evidence="1" key="1">
    <citation type="journal article" date="2023" name="bioRxiv">
        <title>Scaffold-level genome assemblies of two parasitoid biocontrol wasps reveal the parthenogenesis mechanism and an associated novel virus.</title>
        <authorList>
            <person name="Inwood S."/>
            <person name="Skelly J."/>
            <person name="Guhlin J."/>
            <person name="Harrop T."/>
            <person name="Goldson S."/>
            <person name="Dearden P."/>
        </authorList>
    </citation>
    <scope>NUCLEOTIDE SEQUENCE</scope>
    <source>
        <strain evidence="1">Irish</strain>
        <tissue evidence="1">Whole body</tissue>
    </source>
</reference>
<name>A0AA39C389_9HYME</name>
<dbReference type="Proteomes" id="UP001168990">
    <property type="component" value="Unassembled WGS sequence"/>
</dbReference>
<organism evidence="1 2">
    <name type="scientific">Microctonus aethiopoides</name>
    <dbReference type="NCBI Taxonomy" id="144406"/>
    <lineage>
        <taxon>Eukaryota</taxon>
        <taxon>Metazoa</taxon>
        <taxon>Ecdysozoa</taxon>
        <taxon>Arthropoda</taxon>
        <taxon>Hexapoda</taxon>
        <taxon>Insecta</taxon>
        <taxon>Pterygota</taxon>
        <taxon>Neoptera</taxon>
        <taxon>Endopterygota</taxon>
        <taxon>Hymenoptera</taxon>
        <taxon>Apocrita</taxon>
        <taxon>Ichneumonoidea</taxon>
        <taxon>Braconidae</taxon>
        <taxon>Euphorinae</taxon>
        <taxon>Microctonus</taxon>
    </lineage>
</organism>
<accession>A0AA39C389</accession>
<sequence>MQKRRKWLENEATSIDEILSTYTQLKNIELLLFEFYNLKNLTKENVCTRISSMFRTLGNYFNIEINNENSKITIIKNLCDTLLKRKPKDTDMLFTIEQTNSLKDLIPAQGESPRSVIFQNSSGEIVGALLIADQNSMKIENPSMEKIVASLLAAYYVFHTHFPKPYRNILEYFDHKIIGADVKKNQVLQKFLRATKNCTA</sequence>
<comment type="caution">
    <text evidence="1">The sequence shown here is derived from an EMBL/GenBank/DDBJ whole genome shotgun (WGS) entry which is preliminary data.</text>
</comment>
<gene>
    <name evidence="1" type="ORF">PV328_011869</name>
</gene>
<dbReference type="AlphaFoldDB" id="A0AA39C389"/>